<proteinExistence type="predicted"/>
<comment type="caution">
    <text evidence="2">The sequence shown here is derived from an EMBL/GenBank/DDBJ whole genome shotgun (WGS) entry which is preliminary data.</text>
</comment>
<reference evidence="2 3" key="1">
    <citation type="submission" date="2024-10" db="EMBL/GenBank/DDBJ databases">
        <title>Updated reference genomes for cyclostephanoid diatoms.</title>
        <authorList>
            <person name="Roberts W.R."/>
            <person name="Alverson A.J."/>
        </authorList>
    </citation>
    <scope>NUCLEOTIDE SEQUENCE [LARGE SCALE GENOMIC DNA]</scope>
    <source>
        <strain evidence="2 3">AJA276-08</strain>
    </source>
</reference>
<evidence type="ECO:0000256" key="1">
    <source>
        <dbReference type="SAM" id="MobiDB-lite"/>
    </source>
</evidence>
<feature type="compositionally biased region" description="Low complexity" evidence="1">
    <location>
        <begin position="310"/>
        <end position="341"/>
    </location>
</feature>
<organism evidence="2 3">
    <name type="scientific">Stephanodiscus triporus</name>
    <dbReference type="NCBI Taxonomy" id="2934178"/>
    <lineage>
        <taxon>Eukaryota</taxon>
        <taxon>Sar</taxon>
        <taxon>Stramenopiles</taxon>
        <taxon>Ochrophyta</taxon>
        <taxon>Bacillariophyta</taxon>
        <taxon>Coscinodiscophyceae</taxon>
        <taxon>Thalassiosirophycidae</taxon>
        <taxon>Stephanodiscales</taxon>
        <taxon>Stephanodiscaceae</taxon>
        <taxon>Stephanodiscus</taxon>
    </lineage>
</organism>
<feature type="region of interest" description="Disordered" evidence="1">
    <location>
        <begin position="310"/>
        <end position="363"/>
    </location>
</feature>
<accession>A0ABD3QP34</accession>
<dbReference type="Gene3D" id="2.60.120.200">
    <property type="match status" value="1"/>
</dbReference>
<protein>
    <submittedName>
        <fullName evidence="2">Uncharacterized protein</fullName>
    </submittedName>
</protein>
<sequence length="363" mass="37681">MGNGGDLIADLTGYTGDQSDRFSVEVTTSGMNMISFRAANGMYLSTSSEIDTLAANSATAGTREKFQWIELLTGPVVMRSCGGGGHLIQSKTGGIFPSADNGLQSLQHYTFDNGSSPLGPPLLPTTLPSPWTTADIGAVGAVGSAIYRSGVFTVAGSGADIESISDGFQYVYQAANGDVTIEARIATQQNTDYWAKTGVMIRDGTSAGFINVAVLMTAQGGVTFQRRTSTGGSTAVNVKSGVTVPEWVKLVRSGNSFSAYHSADGVSWMQIASSQIVVMTANVILGLAVSSHQSSTLCESTLDNVIVATTTASPTGRPSSRTPTTSRPSTLTPTTRAPTSRKPTNPTSKPTTARPTTRAPTAN</sequence>
<dbReference type="Gene3D" id="2.80.10.50">
    <property type="match status" value="1"/>
</dbReference>
<dbReference type="CDD" id="cd00257">
    <property type="entry name" value="beta-trefoil_FSCN-like"/>
    <property type="match status" value="1"/>
</dbReference>
<keyword evidence="3" id="KW-1185">Reference proteome</keyword>
<feature type="compositionally biased region" description="Low complexity" evidence="1">
    <location>
        <begin position="350"/>
        <end position="363"/>
    </location>
</feature>
<dbReference type="AlphaFoldDB" id="A0ABD3QP34"/>
<evidence type="ECO:0000313" key="3">
    <source>
        <dbReference type="Proteomes" id="UP001530315"/>
    </source>
</evidence>
<gene>
    <name evidence="2" type="ORF">ACHAW5_008678</name>
</gene>
<dbReference type="EMBL" id="JALLAZ020000171">
    <property type="protein sequence ID" value="KAL3801892.1"/>
    <property type="molecule type" value="Genomic_DNA"/>
</dbReference>
<name>A0ABD3QP34_9STRA</name>
<dbReference type="Proteomes" id="UP001530315">
    <property type="component" value="Unassembled WGS sequence"/>
</dbReference>
<evidence type="ECO:0000313" key="2">
    <source>
        <dbReference type="EMBL" id="KAL3801892.1"/>
    </source>
</evidence>